<keyword evidence="3" id="KW-1185">Reference proteome</keyword>
<dbReference type="AlphaFoldDB" id="A0A9N7W1K0"/>
<gene>
    <name evidence="2" type="ORF">PLEPLA_LOCUS46983</name>
</gene>
<name>A0A9N7W1K0_PLEPL</name>
<accession>A0A9N7W1K0</accession>
<evidence type="ECO:0000256" key="1">
    <source>
        <dbReference type="SAM" id="MobiDB-lite"/>
    </source>
</evidence>
<dbReference type="Proteomes" id="UP001153269">
    <property type="component" value="Unassembled WGS sequence"/>
</dbReference>
<feature type="compositionally biased region" description="Basic and acidic residues" evidence="1">
    <location>
        <begin position="105"/>
        <end position="115"/>
    </location>
</feature>
<feature type="region of interest" description="Disordered" evidence="1">
    <location>
        <begin position="97"/>
        <end position="123"/>
    </location>
</feature>
<sequence length="123" mass="13234">MTHQDGSDSLIPRMLLFCMVEAHGPPQCSPQHRPLRCLGLLPLSGALSSLEVTFAALERRQQSNGGCLVSAENHNRLNIHGGGESCSVLEQIALRSVAPPPASRTRSERHSESRARSRGAASQ</sequence>
<comment type="caution">
    <text evidence="2">The sequence shown here is derived from an EMBL/GenBank/DDBJ whole genome shotgun (WGS) entry which is preliminary data.</text>
</comment>
<organism evidence="2 3">
    <name type="scientific">Pleuronectes platessa</name>
    <name type="common">European plaice</name>
    <dbReference type="NCBI Taxonomy" id="8262"/>
    <lineage>
        <taxon>Eukaryota</taxon>
        <taxon>Metazoa</taxon>
        <taxon>Chordata</taxon>
        <taxon>Craniata</taxon>
        <taxon>Vertebrata</taxon>
        <taxon>Euteleostomi</taxon>
        <taxon>Actinopterygii</taxon>
        <taxon>Neopterygii</taxon>
        <taxon>Teleostei</taxon>
        <taxon>Neoteleostei</taxon>
        <taxon>Acanthomorphata</taxon>
        <taxon>Carangaria</taxon>
        <taxon>Pleuronectiformes</taxon>
        <taxon>Pleuronectoidei</taxon>
        <taxon>Pleuronectidae</taxon>
        <taxon>Pleuronectes</taxon>
    </lineage>
</organism>
<evidence type="ECO:0000313" key="3">
    <source>
        <dbReference type="Proteomes" id="UP001153269"/>
    </source>
</evidence>
<reference evidence="2" key="1">
    <citation type="submission" date="2020-03" db="EMBL/GenBank/DDBJ databases">
        <authorList>
            <person name="Weist P."/>
        </authorList>
    </citation>
    <scope>NUCLEOTIDE SEQUENCE</scope>
</reference>
<proteinExistence type="predicted"/>
<dbReference type="EMBL" id="CADEAL010004419">
    <property type="protein sequence ID" value="CAB1459147.1"/>
    <property type="molecule type" value="Genomic_DNA"/>
</dbReference>
<protein>
    <submittedName>
        <fullName evidence="2">Uncharacterized protein</fullName>
    </submittedName>
</protein>
<evidence type="ECO:0000313" key="2">
    <source>
        <dbReference type="EMBL" id="CAB1459147.1"/>
    </source>
</evidence>